<dbReference type="EMBL" id="FOBL01000023">
    <property type="protein sequence ID" value="SEM06166.1"/>
    <property type="molecule type" value="Genomic_DNA"/>
</dbReference>
<dbReference type="Proteomes" id="UP000321425">
    <property type="component" value="Unassembled WGS sequence"/>
</dbReference>
<evidence type="ECO:0000313" key="2">
    <source>
        <dbReference type="EMBL" id="SEM06166.1"/>
    </source>
</evidence>
<dbReference type="STRING" id="426703.SAMN04488100_12315"/>
<evidence type="ECO:0000313" key="3">
    <source>
        <dbReference type="Proteomes" id="UP000198548"/>
    </source>
</evidence>
<reference evidence="1 4" key="2">
    <citation type="submission" date="2019-07" db="EMBL/GenBank/DDBJ databases">
        <title>Whole genome shotgun sequence of Alkalibacterium putridalgicola NBRC 103243.</title>
        <authorList>
            <person name="Hosoyama A."/>
            <person name="Uohara A."/>
            <person name="Ohji S."/>
            <person name="Ichikawa N."/>
        </authorList>
    </citation>
    <scope>NUCLEOTIDE SEQUENCE [LARGE SCALE GENOMIC DNA]</scope>
    <source>
        <strain evidence="1 4">NBRC 103243</strain>
    </source>
</reference>
<proteinExistence type="predicted"/>
<sequence length="147" mass="17211">MNNNDDTSSIERFKSYGRDLSNIVIESVREVMSERELDAHIQGLDAGLQRNIVSLYDAGVEDRKIIELLNKYWHISMDDAAMWLRYEKIQYCYKVLKRHLISQGFSQVDVGVFMRKNKVSEKLETKPELLKLKDNGQKIKEALEKEE</sequence>
<name>A0A1H7VAF6_9LACT</name>
<protein>
    <submittedName>
        <fullName evidence="2">Uncharacterized protein</fullName>
    </submittedName>
</protein>
<evidence type="ECO:0000313" key="1">
    <source>
        <dbReference type="EMBL" id="GEK88628.1"/>
    </source>
</evidence>
<dbReference type="AlphaFoldDB" id="A0A1H7VAF6"/>
<dbReference type="Proteomes" id="UP000198548">
    <property type="component" value="Unassembled WGS sequence"/>
</dbReference>
<evidence type="ECO:0000313" key="4">
    <source>
        <dbReference type="Proteomes" id="UP000321425"/>
    </source>
</evidence>
<dbReference type="EMBL" id="BJUX01000005">
    <property type="protein sequence ID" value="GEK88628.1"/>
    <property type="molecule type" value="Genomic_DNA"/>
</dbReference>
<organism evidence="2 3">
    <name type="scientific">Alkalibacterium putridalgicola</name>
    <dbReference type="NCBI Taxonomy" id="426703"/>
    <lineage>
        <taxon>Bacteria</taxon>
        <taxon>Bacillati</taxon>
        <taxon>Bacillota</taxon>
        <taxon>Bacilli</taxon>
        <taxon>Lactobacillales</taxon>
        <taxon>Carnobacteriaceae</taxon>
        <taxon>Alkalibacterium</taxon>
    </lineage>
</organism>
<accession>A0A1H7VAF6</accession>
<gene>
    <name evidence="1" type="ORF">APU01nite_06670</name>
    <name evidence="2" type="ORF">SAMN04488100_12315</name>
</gene>
<dbReference type="GeneID" id="96910829"/>
<keyword evidence="4" id="KW-1185">Reference proteome</keyword>
<reference evidence="2 3" key="1">
    <citation type="submission" date="2016-10" db="EMBL/GenBank/DDBJ databases">
        <authorList>
            <person name="de Groot N.N."/>
        </authorList>
    </citation>
    <scope>NUCLEOTIDE SEQUENCE [LARGE SCALE GENOMIC DNA]</scope>
    <source>
        <strain evidence="2 3">DSM 19182</strain>
    </source>
</reference>
<dbReference type="RefSeq" id="WP_091488807.1">
    <property type="nucleotide sequence ID" value="NZ_BJUX01000005.1"/>
</dbReference>